<accession>A0A3D8TTK3</accession>
<dbReference type="RefSeq" id="WP_115751989.1">
    <property type="nucleotide sequence ID" value="NZ_LARY01000001.1"/>
</dbReference>
<feature type="chain" id="PRO_5039487705" description="Lipoprotein" evidence="1">
    <location>
        <begin position="19"/>
        <end position="377"/>
    </location>
</feature>
<comment type="caution">
    <text evidence="2">The sequence shown here is derived from an EMBL/GenBank/DDBJ whole genome shotgun (WGS) entry which is preliminary data.</text>
</comment>
<dbReference type="AlphaFoldDB" id="A0A3D8TTK3"/>
<gene>
    <name evidence="2" type="ORF">UR08_01975</name>
</gene>
<name>A0A3D8TTK3_9LIST</name>
<proteinExistence type="predicted"/>
<evidence type="ECO:0008006" key="4">
    <source>
        <dbReference type="Google" id="ProtNLM"/>
    </source>
</evidence>
<feature type="signal peptide" evidence="1">
    <location>
        <begin position="1"/>
        <end position="18"/>
    </location>
</feature>
<evidence type="ECO:0000313" key="3">
    <source>
        <dbReference type="Proteomes" id="UP000257055"/>
    </source>
</evidence>
<keyword evidence="1" id="KW-0732">Signal</keyword>
<dbReference type="Proteomes" id="UP000257055">
    <property type="component" value="Unassembled WGS sequence"/>
</dbReference>
<organism evidence="2 3">
    <name type="scientific">Listeria kieliensis</name>
    <dbReference type="NCBI Taxonomy" id="1621700"/>
    <lineage>
        <taxon>Bacteria</taxon>
        <taxon>Bacillati</taxon>
        <taxon>Bacillota</taxon>
        <taxon>Bacilli</taxon>
        <taxon>Bacillales</taxon>
        <taxon>Listeriaceae</taxon>
        <taxon>Listeria</taxon>
    </lineage>
</organism>
<dbReference type="PROSITE" id="PS51257">
    <property type="entry name" value="PROKAR_LIPOPROTEIN"/>
    <property type="match status" value="1"/>
</dbReference>
<sequence length="377" mass="41770">MKKGLFLSVLLVFMLALAGCGKSAQEKFVDTYKNQTDLPEKYTQSVSFKVDSFEADDLDTESAAIAELLKQMQVTLTSSVDSKAEKGATDIKLVSKGSLKMDVDLTVLSDMKSGEFFIPLKNIVDVDSSVKTLIDGQTSGAFSEITKSHPELKDKYLSSKTITEFAGTEEPVKTSGKTVKATKDLQKEVNKMMTDYLNGLDKKRFSEGKNDAVEVTLDKKDFSAILTKAHKMLGKAKVKEDIKTIASEQGASTDFDDNYTEFRDDLKRSIENFDKNKTVKISMPISMKAGKDDKLESMTMKIKIDNSKDRTDSYKMAATLKLTNKDFVKLPAFPKSSEVLSGKELETIIQEAVLKVMYGDKIKTSDLEDLDVSDEGL</sequence>
<reference evidence="3" key="1">
    <citation type="submission" date="2015-04" db="EMBL/GenBank/DDBJ databases">
        <authorList>
            <person name="Schardt J."/>
            <person name="Mueller-Herbst S."/>
            <person name="Scherer S."/>
            <person name="Huptas C."/>
        </authorList>
    </citation>
    <scope>NUCLEOTIDE SEQUENCE [LARGE SCALE GENOMIC DNA]</scope>
    <source>
        <strain evidence="3">Kiel-L1</strain>
    </source>
</reference>
<keyword evidence="3" id="KW-1185">Reference proteome</keyword>
<evidence type="ECO:0000256" key="1">
    <source>
        <dbReference type="SAM" id="SignalP"/>
    </source>
</evidence>
<protein>
    <recommendedName>
        <fullName evidence="4">Lipoprotein</fullName>
    </recommendedName>
</protein>
<evidence type="ECO:0000313" key="2">
    <source>
        <dbReference type="EMBL" id="RDX02310.1"/>
    </source>
</evidence>
<dbReference type="EMBL" id="LARY01000001">
    <property type="protein sequence ID" value="RDX02310.1"/>
    <property type="molecule type" value="Genomic_DNA"/>
</dbReference>